<feature type="region of interest" description="Disordered" evidence="1">
    <location>
        <begin position="1"/>
        <end position="48"/>
    </location>
</feature>
<keyword evidence="4" id="KW-1185">Reference proteome</keyword>
<feature type="region of interest" description="Disordered" evidence="1">
    <location>
        <begin position="76"/>
        <end position="165"/>
    </location>
</feature>
<name>A0ABY5YZ02_9ACTN</name>
<accession>A0ABY5YZ02</accession>
<feature type="transmembrane region" description="Helical" evidence="2">
    <location>
        <begin position="51"/>
        <end position="71"/>
    </location>
</feature>
<organism evidence="3 4">
    <name type="scientific">Dactylosporangium roseum</name>
    <dbReference type="NCBI Taxonomy" id="47989"/>
    <lineage>
        <taxon>Bacteria</taxon>
        <taxon>Bacillati</taxon>
        <taxon>Actinomycetota</taxon>
        <taxon>Actinomycetes</taxon>
        <taxon>Micromonosporales</taxon>
        <taxon>Micromonosporaceae</taxon>
        <taxon>Dactylosporangium</taxon>
    </lineage>
</organism>
<proteinExistence type="predicted"/>
<gene>
    <name evidence="3" type="ORF">Drose_25715</name>
</gene>
<protein>
    <recommendedName>
        <fullName evidence="5">Serine/threonine protein kinase</fullName>
    </recommendedName>
</protein>
<evidence type="ECO:0000313" key="4">
    <source>
        <dbReference type="Proteomes" id="UP001058271"/>
    </source>
</evidence>
<dbReference type="EMBL" id="CP073721">
    <property type="protein sequence ID" value="UWZ34606.1"/>
    <property type="molecule type" value="Genomic_DNA"/>
</dbReference>
<feature type="compositionally biased region" description="Low complexity" evidence="1">
    <location>
        <begin position="17"/>
        <end position="33"/>
    </location>
</feature>
<feature type="compositionally biased region" description="Low complexity" evidence="1">
    <location>
        <begin position="135"/>
        <end position="155"/>
    </location>
</feature>
<evidence type="ECO:0000313" key="3">
    <source>
        <dbReference type="EMBL" id="UWZ34606.1"/>
    </source>
</evidence>
<keyword evidence="2" id="KW-0812">Transmembrane</keyword>
<reference evidence="3" key="1">
    <citation type="submission" date="2021-04" db="EMBL/GenBank/DDBJ databases">
        <title>Biosynthetic gene clusters of Dactylosporangioum roseum.</title>
        <authorList>
            <person name="Hartkoorn R.C."/>
            <person name="Beaudoing E."/>
            <person name="Hot D."/>
            <person name="Moureu S."/>
        </authorList>
    </citation>
    <scope>NUCLEOTIDE SEQUENCE</scope>
    <source>
        <strain evidence="3">NRRL B-16295</strain>
    </source>
</reference>
<sequence>MLVGTGSEASPAPPADAPTTEPSTGDTPTSGSSEPERTKSPAATAVPPRKYLAPALAVGILALAIVGALLAGATGDKGKATTPGLADGGNVPVPTSVAPSTAPSPAATTAPAPTATAVAATGPTAKRTAGGGTQSGNSSGTAAPQPEAKKAQAPPDSYDNAQLSTSSTWQCESFQDPGGGNIGTWSWRYTFTVYATLSGAPYGSNATLHRGSISESMSESGTSFSKTVIITERSGSGALGGVYYTVTVIVPDGRTVSASAFQPNMC</sequence>
<evidence type="ECO:0008006" key="5">
    <source>
        <dbReference type="Google" id="ProtNLM"/>
    </source>
</evidence>
<feature type="compositionally biased region" description="Low complexity" evidence="1">
    <location>
        <begin position="91"/>
        <end position="125"/>
    </location>
</feature>
<evidence type="ECO:0000256" key="2">
    <source>
        <dbReference type="SAM" id="Phobius"/>
    </source>
</evidence>
<keyword evidence="2" id="KW-1133">Transmembrane helix</keyword>
<dbReference type="RefSeq" id="WP_260723931.1">
    <property type="nucleotide sequence ID" value="NZ_BAAABS010000018.1"/>
</dbReference>
<evidence type="ECO:0000256" key="1">
    <source>
        <dbReference type="SAM" id="MobiDB-lite"/>
    </source>
</evidence>
<dbReference type="Proteomes" id="UP001058271">
    <property type="component" value="Chromosome"/>
</dbReference>
<keyword evidence="2" id="KW-0472">Membrane</keyword>